<name>A0ABQ6HNJ1_9MICO</name>
<protein>
    <submittedName>
        <fullName evidence="2">Uncharacterized protein</fullName>
    </submittedName>
</protein>
<sequence length="95" mass="9970">MSQTTTGRPPGEGTPARHDAEGQGSNPTVPALTPRQAAAAIDGAYCVVVKVDGNHLRRRLFFGLPAAERAVERARERGADAELILCELHAVGVVA</sequence>
<dbReference type="Proteomes" id="UP001157109">
    <property type="component" value="Unassembled WGS sequence"/>
</dbReference>
<reference evidence="3" key="1">
    <citation type="journal article" date="2019" name="Int. J. Syst. Evol. Microbiol.">
        <title>The Global Catalogue of Microorganisms (GCM) 10K type strain sequencing project: providing services to taxonomists for standard genome sequencing and annotation.</title>
        <authorList>
            <consortium name="The Broad Institute Genomics Platform"/>
            <consortium name="The Broad Institute Genome Sequencing Center for Infectious Disease"/>
            <person name="Wu L."/>
            <person name="Ma J."/>
        </authorList>
    </citation>
    <scope>NUCLEOTIDE SEQUENCE [LARGE SCALE GENOMIC DNA]</scope>
    <source>
        <strain evidence="3">NBRC 105830</strain>
    </source>
</reference>
<evidence type="ECO:0000313" key="3">
    <source>
        <dbReference type="Proteomes" id="UP001157109"/>
    </source>
</evidence>
<evidence type="ECO:0000256" key="1">
    <source>
        <dbReference type="SAM" id="MobiDB-lite"/>
    </source>
</evidence>
<dbReference type="EMBL" id="BSUJ01000001">
    <property type="protein sequence ID" value="GMA19902.1"/>
    <property type="molecule type" value="Genomic_DNA"/>
</dbReference>
<comment type="caution">
    <text evidence="2">The sequence shown here is derived from an EMBL/GenBank/DDBJ whole genome shotgun (WGS) entry which is preliminary data.</text>
</comment>
<keyword evidence="3" id="KW-1185">Reference proteome</keyword>
<gene>
    <name evidence="2" type="ORF">GCM10025862_19230</name>
</gene>
<feature type="compositionally biased region" description="Low complexity" evidence="1">
    <location>
        <begin position="1"/>
        <end position="14"/>
    </location>
</feature>
<feature type="region of interest" description="Disordered" evidence="1">
    <location>
        <begin position="1"/>
        <end position="33"/>
    </location>
</feature>
<organism evidence="2 3">
    <name type="scientific">Arsenicicoccus piscis</name>
    <dbReference type="NCBI Taxonomy" id="673954"/>
    <lineage>
        <taxon>Bacteria</taxon>
        <taxon>Bacillati</taxon>
        <taxon>Actinomycetota</taxon>
        <taxon>Actinomycetes</taxon>
        <taxon>Micrococcales</taxon>
        <taxon>Intrasporangiaceae</taxon>
        <taxon>Arsenicicoccus</taxon>
    </lineage>
</organism>
<proteinExistence type="predicted"/>
<accession>A0ABQ6HNJ1</accession>
<evidence type="ECO:0000313" key="2">
    <source>
        <dbReference type="EMBL" id="GMA19902.1"/>
    </source>
</evidence>